<keyword evidence="2" id="KW-0805">Transcription regulation</keyword>
<gene>
    <name evidence="8" type="ORF">OHA16_15385</name>
</gene>
<comment type="similarity">
    <text evidence="1">Belongs to the sigma-70 factor family. ECF subfamily.</text>
</comment>
<dbReference type="Gene3D" id="1.10.1740.10">
    <property type="match status" value="1"/>
</dbReference>
<dbReference type="Pfam" id="PF04542">
    <property type="entry name" value="Sigma70_r2"/>
    <property type="match status" value="1"/>
</dbReference>
<dbReference type="InterPro" id="IPR013324">
    <property type="entry name" value="RNA_pol_sigma_r3/r4-like"/>
</dbReference>
<dbReference type="InterPro" id="IPR013325">
    <property type="entry name" value="RNA_pol_sigma_r2"/>
</dbReference>
<keyword evidence="5" id="KW-0804">Transcription</keyword>
<dbReference type="PANTHER" id="PTHR43133">
    <property type="entry name" value="RNA POLYMERASE ECF-TYPE SIGMA FACTO"/>
    <property type="match status" value="1"/>
</dbReference>
<dbReference type="InterPro" id="IPR014325">
    <property type="entry name" value="RNA_pol_sigma-E_actinobac"/>
</dbReference>
<organism evidence="8 9">
    <name type="scientific">Kitasatospora purpeofusca</name>
    <dbReference type="NCBI Taxonomy" id="67352"/>
    <lineage>
        <taxon>Bacteria</taxon>
        <taxon>Bacillati</taxon>
        <taxon>Actinomycetota</taxon>
        <taxon>Actinomycetes</taxon>
        <taxon>Kitasatosporales</taxon>
        <taxon>Streptomycetaceae</taxon>
        <taxon>Kitasatospora</taxon>
    </lineage>
</organism>
<evidence type="ECO:0000259" key="6">
    <source>
        <dbReference type="Pfam" id="PF04542"/>
    </source>
</evidence>
<dbReference type="InterPro" id="IPR007627">
    <property type="entry name" value="RNA_pol_sigma70_r2"/>
</dbReference>
<keyword evidence="4" id="KW-0238">DNA-binding</keyword>
<accession>A0ABZ1TZ39</accession>
<dbReference type="Gene3D" id="1.10.10.10">
    <property type="entry name" value="Winged helix-like DNA-binding domain superfamily/Winged helix DNA-binding domain"/>
    <property type="match status" value="1"/>
</dbReference>
<evidence type="ECO:0000313" key="9">
    <source>
        <dbReference type="Proteomes" id="UP001432222"/>
    </source>
</evidence>
<keyword evidence="3" id="KW-0731">Sigma factor</keyword>
<proteinExistence type="inferred from homology"/>
<evidence type="ECO:0000259" key="7">
    <source>
        <dbReference type="Pfam" id="PF08281"/>
    </source>
</evidence>
<dbReference type="InterPro" id="IPR039425">
    <property type="entry name" value="RNA_pol_sigma-70-like"/>
</dbReference>
<dbReference type="NCBIfam" id="TIGR02983">
    <property type="entry name" value="SigE-fam_strep"/>
    <property type="match status" value="1"/>
</dbReference>
<feature type="domain" description="RNA polymerase sigma-70 region 2" evidence="6">
    <location>
        <begin position="26"/>
        <end position="93"/>
    </location>
</feature>
<sequence>MARESQLRTKAGRDEDFRAFATARTPHLYRTACLLAGGDTHLAEDLVQETLGRIYAQWHRTSWLVPRERIDNPAGYAHTVLVRVFLSHRSRRSSGERPVDSVPDSAARESDPALRLALVDALARLAPRDRAVLVLRYWEDRSVEQTAEVLRRSPGAVRTQTVRALGRIRAVLGDDLRELADH</sequence>
<evidence type="ECO:0000256" key="1">
    <source>
        <dbReference type="ARBA" id="ARBA00010641"/>
    </source>
</evidence>
<feature type="domain" description="RNA polymerase sigma factor 70 region 4 type 2" evidence="7">
    <location>
        <begin position="116"/>
        <end position="167"/>
    </location>
</feature>
<dbReference type="InterPro" id="IPR013249">
    <property type="entry name" value="RNA_pol_sigma70_r4_t2"/>
</dbReference>
<dbReference type="SUPFAM" id="SSF88946">
    <property type="entry name" value="Sigma2 domain of RNA polymerase sigma factors"/>
    <property type="match status" value="1"/>
</dbReference>
<protein>
    <submittedName>
        <fullName evidence="8">SigE family RNA polymerase sigma factor</fullName>
    </submittedName>
</protein>
<evidence type="ECO:0000256" key="3">
    <source>
        <dbReference type="ARBA" id="ARBA00023082"/>
    </source>
</evidence>
<dbReference type="InterPro" id="IPR036388">
    <property type="entry name" value="WH-like_DNA-bd_sf"/>
</dbReference>
<dbReference type="CDD" id="cd06171">
    <property type="entry name" value="Sigma70_r4"/>
    <property type="match status" value="1"/>
</dbReference>
<dbReference type="SUPFAM" id="SSF88659">
    <property type="entry name" value="Sigma3 and sigma4 domains of RNA polymerase sigma factors"/>
    <property type="match status" value="1"/>
</dbReference>
<evidence type="ECO:0000256" key="5">
    <source>
        <dbReference type="ARBA" id="ARBA00023163"/>
    </source>
</evidence>
<dbReference type="Pfam" id="PF08281">
    <property type="entry name" value="Sigma70_r4_2"/>
    <property type="match status" value="1"/>
</dbReference>
<dbReference type="Proteomes" id="UP001432222">
    <property type="component" value="Chromosome"/>
</dbReference>
<evidence type="ECO:0000256" key="2">
    <source>
        <dbReference type="ARBA" id="ARBA00023015"/>
    </source>
</evidence>
<evidence type="ECO:0000256" key="4">
    <source>
        <dbReference type="ARBA" id="ARBA00023125"/>
    </source>
</evidence>
<dbReference type="EMBL" id="CP108110">
    <property type="protein sequence ID" value="WUQ84220.1"/>
    <property type="molecule type" value="Genomic_DNA"/>
</dbReference>
<dbReference type="PANTHER" id="PTHR43133:SF50">
    <property type="entry name" value="ECF RNA POLYMERASE SIGMA FACTOR SIGM"/>
    <property type="match status" value="1"/>
</dbReference>
<dbReference type="RefSeq" id="WP_328955108.1">
    <property type="nucleotide sequence ID" value="NZ_CP108110.1"/>
</dbReference>
<reference evidence="8" key="1">
    <citation type="submission" date="2022-10" db="EMBL/GenBank/DDBJ databases">
        <title>The complete genomes of actinobacterial strains from the NBC collection.</title>
        <authorList>
            <person name="Joergensen T.S."/>
            <person name="Alvarez Arevalo M."/>
            <person name="Sterndorff E.B."/>
            <person name="Faurdal D."/>
            <person name="Vuksanovic O."/>
            <person name="Mourched A.-S."/>
            <person name="Charusanti P."/>
            <person name="Shaw S."/>
            <person name="Blin K."/>
            <person name="Weber T."/>
        </authorList>
    </citation>
    <scope>NUCLEOTIDE SEQUENCE</scope>
    <source>
        <strain evidence="8">NBC_00222</strain>
    </source>
</reference>
<keyword evidence="9" id="KW-1185">Reference proteome</keyword>
<evidence type="ECO:0000313" key="8">
    <source>
        <dbReference type="EMBL" id="WUQ84220.1"/>
    </source>
</evidence>
<name>A0ABZ1TZ39_9ACTN</name>
<dbReference type="NCBIfam" id="TIGR02937">
    <property type="entry name" value="sigma70-ECF"/>
    <property type="match status" value="1"/>
</dbReference>
<dbReference type="InterPro" id="IPR014284">
    <property type="entry name" value="RNA_pol_sigma-70_dom"/>
</dbReference>